<dbReference type="AlphaFoldDB" id="A0A1A7R1D3"/>
<dbReference type="Pfam" id="PF14302">
    <property type="entry name" value="DUF4377"/>
    <property type="match status" value="1"/>
</dbReference>
<feature type="domain" description="DUF4377" evidence="3">
    <location>
        <begin position="29"/>
        <end position="102"/>
    </location>
</feature>
<evidence type="ECO:0000256" key="1">
    <source>
        <dbReference type="SAM" id="SignalP"/>
    </source>
</evidence>
<evidence type="ECO:0000259" key="2">
    <source>
        <dbReference type="Pfam" id="PF03724"/>
    </source>
</evidence>
<dbReference type="Gene3D" id="2.40.128.270">
    <property type="match status" value="1"/>
</dbReference>
<comment type="caution">
    <text evidence="4">The sequence shown here is derived from an EMBL/GenBank/DDBJ whole genome shotgun (WGS) entry which is preliminary data.</text>
</comment>
<evidence type="ECO:0000259" key="3">
    <source>
        <dbReference type="Pfam" id="PF14302"/>
    </source>
</evidence>
<dbReference type="STRING" id="49280.A9996_10640"/>
<dbReference type="PANTHER" id="PTHR35535:SF1">
    <property type="entry name" value="HEAT SHOCK PROTEIN HSLJ"/>
    <property type="match status" value="1"/>
</dbReference>
<keyword evidence="5" id="KW-1185">Reference proteome</keyword>
<dbReference type="InterPro" id="IPR025485">
    <property type="entry name" value="DUF4377"/>
</dbReference>
<dbReference type="EMBL" id="QLLQ01000003">
    <property type="protein sequence ID" value="RAJ25811.1"/>
    <property type="molecule type" value="Genomic_DNA"/>
</dbReference>
<proteinExistence type="predicted"/>
<protein>
    <submittedName>
        <fullName evidence="4">Heat shock protein HslJ</fullName>
    </submittedName>
</protein>
<dbReference type="InterPro" id="IPR053147">
    <property type="entry name" value="Hsp_HslJ-like"/>
</dbReference>
<dbReference type="OrthoDB" id="880459at2"/>
<name>A0A1A7R1D3_9FLAO</name>
<organism evidence="4 5">
    <name type="scientific">Gelidibacter algens</name>
    <dbReference type="NCBI Taxonomy" id="49280"/>
    <lineage>
        <taxon>Bacteria</taxon>
        <taxon>Pseudomonadati</taxon>
        <taxon>Bacteroidota</taxon>
        <taxon>Flavobacteriia</taxon>
        <taxon>Flavobacteriales</taxon>
        <taxon>Flavobacteriaceae</taxon>
        <taxon>Gelidibacter</taxon>
    </lineage>
</organism>
<feature type="chain" id="PRO_5030025491" evidence="1">
    <location>
        <begin position="21"/>
        <end position="217"/>
    </location>
</feature>
<dbReference type="RefSeq" id="WP_066434455.1">
    <property type="nucleotide sequence ID" value="NZ_LZRN01000020.1"/>
</dbReference>
<sequence length="217" mass="24920">MKLKVLVVLSVVFLFFSCSKSPKEATWLVSGNETDCVGEAPNKCLQVKEEGQKEWTVFYDQIEDFDYEEGFYYRIKVETVEVEKPPVDGSSLKYKLLEIIEKSKIPLNLDHGSWLVTRIKETDSFGRNPFIKIDLSQNVINGNTSCNRFTAKIEVSNHIVDISGLSSTEMMCKDFETETLFLEALKDVSRYTLKEEKLQLLDKNDGLLIECKYLKSE</sequence>
<keyword evidence="4" id="KW-0346">Stress response</keyword>
<dbReference type="Proteomes" id="UP000248987">
    <property type="component" value="Unassembled WGS sequence"/>
</dbReference>
<dbReference type="InterPro" id="IPR038670">
    <property type="entry name" value="HslJ-like_sf"/>
</dbReference>
<feature type="domain" description="DUF306" evidence="2">
    <location>
        <begin position="108"/>
        <end position="206"/>
    </location>
</feature>
<dbReference type="Pfam" id="PF03724">
    <property type="entry name" value="META"/>
    <property type="match status" value="1"/>
</dbReference>
<evidence type="ECO:0000313" key="4">
    <source>
        <dbReference type="EMBL" id="RAJ25811.1"/>
    </source>
</evidence>
<evidence type="ECO:0000313" key="5">
    <source>
        <dbReference type="Proteomes" id="UP000248987"/>
    </source>
</evidence>
<dbReference type="InterPro" id="IPR005184">
    <property type="entry name" value="DUF306_Meta_HslJ"/>
</dbReference>
<reference evidence="4 5" key="1">
    <citation type="submission" date="2018-06" db="EMBL/GenBank/DDBJ databases">
        <title>Genomic Encyclopedia of Archaeal and Bacterial Type Strains, Phase II (KMG-II): from individual species to whole genera.</title>
        <authorList>
            <person name="Goeker M."/>
        </authorList>
    </citation>
    <scope>NUCLEOTIDE SEQUENCE [LARGE SCALE GENOMIC DNA]</scope>
    <source>
        <strain evidence="4 5">DSM 12408</strain>
    </source>
</reference>
<dbReference type="PROSITE" id="PS51257">
    <property type="entry name" value="PROKAR_LIPOPROTEIN"/>
    <property type="match status" value="1"/>
</dbReference>
<keyword evidence="1" id="KW-0732">Signal</keyword>
<feature type="signal peptide" evidence="1">
    <location>
        <begin position="1"/>
        <end position="20"/>
    </location>
</feature>
<accession>A0A1A7R1D3</accession>
<gene>
    <name evidence="4" type="ORF">LX77_01227</name>
</gene>
<dbReference type="PANTHER" id="PTHR35535">
    <property type="entry name" value="HEAT SHOCK PROTEIN HSLJ"/>
    <property type="match status" value="1"/>
</dbReference>